<dbReference type="VEuPathDB" id="PiroplasmaDB:BEWA_009330"/>
<dbReference type="Pfam" id="PF07818">
    <property type="entry name" value="HCNGP"/>
    <property type="match status" value="1"/>
</dbReference>
<dbReference type="Proteomes" id="UP000031512">
    <property type="component" value="Chromosome 3"/>
</dbReference>
<reference evidence="1 2" key="1">
    <citation type="journal article" date="2012" name="BMC Genomics">
        <title>Comparative genomic analysis and phylogenetic position of Theileria equi.</title>
        <authorList>
            <person name="Kappmeyer L.S."/>
            <person name="Thiagarajan M."/>
            <person name="Herndon D.R."/>
            <person name="Ramsay J.D."/>
            <person name="Caler E."/>
            <person name="Djikeng A."/>
            <person name="Gillespie J.J."/>
            <person name="Lau A.O."/>
            <person name="Roalson E.H."/>
            <person name="Silva J.C."/>
            <person name="Silva M.G."/>
            <person name="Suarez C.E."/>
            <person name="Ueti M.W."/>
            <person name="Nene V.M."/>
            <person name="Mealey R.H."/>
            <person name="Knowles D.P."/>
            <person name="Brayton K.A."/>
        </authorList>
    </citation>
    <scope>NUCLEOTIDE SEQUENCE [LARGE SCALE GENOMIC DNA]</scope>
    <source>
        <strain evidence="1 2">WA</strain>
    </source>
</reference>
<proteinExistence type="predicted"/>
<evidence type="ECO:0000313" key="1">
    <source>
        <dbReference type="EMBL" id="AFZ81520.1"/>
    </source>
</evidence>
<dbReference type="STRING" id="1537102.L0B123"/>
<dbReference type="GO" id="GO:0006355">
    <property type="term" value="P:regulation of DNA-templated transcription"/>
    <property type="evidence" value="ECO:0007669"/>
    <property type="project" value="InterPro"/>
</dbReference>
<evidence type="ECO:0000313" key="2">
    <source>
        <dbReference type="Proteomes" id="UP000031512"/>
    </source>
</evidence>
<dbReference type="GO" id="GO:0005634">
    <property type="term" value="C:nucleus"/>
    <property type="evidence" value="ECO:0007669"/>
    <property type="project" value="TreeGrafter"/>
</dbReference>
<dbReference type="OrthoDB" id="366313at2759"/>
<organism evidence="1 2">
    <name type="scientific">Theileria equi strain WA</name>
    <dbReference type="NCBI Taxonomy" id="1537102"/>
    <lineage>
        <taxon>Eukaryota</taxon>
        <taxon>Sar</taxon>
        <taxon>Alveolata</taxon>
        <taxon>Apicomplexa</taxon>
        <taxon>Aconoidasida</taxon>
        <taxon>Piroplasmida</taxon>
        <taxon>Theileriidae</taxon>
        <taxon>Theileria</taxon>
    </lineage>
</organism>
<accession>L0B123</accession>
<name>L0B123_THEEQ</name>
<dbReference type="InterPro" id="IPR012479">
    <property type="entry name" value="SAP30BP"/>
</dbReference>
<dbReference type="GeneID" id="15805252"/>
<dbReference type="EMBL" id="CP001670">
    <property type="protein sequence ID" value="AFZ81520.1"/>
    <property type="molecule type" value="Genomic_DNA"/>
</dbReference>
<dbReference type="PANTHER" id="PTHR13464:SF0">
    <property type="entry name" value="SAP30-BINDING PROTEIN"/>
    <property type="match status" value="1"/>
</dbReference>
<dbReference type="KEGG" id="beq:BEWA_009330"/>
<dbReference type="eggNOG" id="ENOG502QYZZ">
    <property type="taxonomic scope" value="Eukaryota"/>
</dbReference>
<gene>
    <name evidence="1" type="ORF">BEWA_009330</name>
</gene>
<sequence>MSIADKDSFRVPEVLDVEMPSKLLEEIERLKKLKEQGITPNRNIEESMEFKNPYLLEKIMKVFDINGYCSNYNKNVYDPAIYETLANEPLEDETGILNTLDIDIFAVLAEKKQKRRKRSGWTDK</sequence>
<dbReference type="RefSeq" id="XP_004831186.1">
    <property type="nucleotide sequence ID" value="XM_004831129.1"/>
</dbReference>
<dbReference type="PANTHER" id="PTHR13464">
    <property type="entry name" value="TRANSCRIPTIONAL REGULATOR PROTEIN HCNGP"/>
    <property type="match status" value="1"/>
</dbReference>
<dbReference type="AlphaFoldDB" id="L0B123"/>
<protein>
    <submittedName>
        <fullName evidence="1">HCNGP-like protein domain-containing protein</fullName>
    </submittedName>
</protein>
<keyword evidence="2" id="KW-1185">Reference proteome</keyword>